<evidence type="ECO:0000313" key="3">
    <source>
        <dbReference type="Proteomes" id="UP001049176"/>
    </source>
</evidence>
<reference evidence="2" key="1">
    <citation type="journal article" date="2021" name="Genome Biol. Evol.">
        <title>The assembled and annotated genome of the fairy-ring fungus Marasmius oreades.</title>
        <authorList>
            <person name="Hiltunen M."/>
            <person name="Ament-Velasquez S.L."/>
            <person name="Johannesson H."/>
        </authorList>
    </citation>
    <scope>NUCLEOTIDE SEQUENCE</scope>
    <source>
        <strain evidence="2">03SP1</strain>
    </source>
</reference>
<evidence type="ECO:0000256" key="1">
    <source>
        <dbReference type="SAM" id="MobiDB-lite"/>
    </source>
</evidence>
<keyword evidence="3" id="KW-1185">Reference proteome</keyword>
<dbReference type="Proteomes" id="UP001049176">
    <property type="component" value="Chromosome 1"/>
</dbReference>
<proteinExistence type="predicted"/>
<comment type="caution">
    <text evidence="2">The sequence shown here is derived from an EMBL/GenBank/DDBJ whole genome shotgun (WGS) entry which is preliminary data.</text>
</comment>
<name>A0A9P7V3Z7_9AGAR</name>
<protein>
    <submittedName>
        <fullName evidence="2">Uncharacterized protein</fullName>
    </submittedName>
</protein>
<dbReference type="EMBL" id="CM032181">
    <property type="protein sequence ID" value="KAG7099910.1"/>
    <property type="molecule type" value="Genomic_DNA"/>
</dbReference>
<dbReference type="OrthoDB" id="4310724at2759"/>
<organism evidence="2 3">
    <name type="scientific">Marasmius oreades</name>
    <name type="common">fairy-ring Marasmius</name>
    <dbReference type="NCBI Taxonomy" id="181124"/>
    <lineage>
        <taxon>Eukaryota</taxon>
        <taxon>Fungi</taxon>
        <taxon>Dikarya</taxon>
        <taxon>Basidiomycota</taxon>
        <taxon>Agaricomycotina</taxon>
        <taxon>Agaricomycetes</taxon>
        <taxon>Agaricomycetidae</taxon>
        <taxon>Agaricales</taxon>
        <taxon>Marasmiineae</taxon>
        <taxon>Marasmiaceae</taxon>
        <taxon>Marasmius</taxon>
    </lineage>
</organism>
<accession>A0A9P7V3Z7</accession>
<dbReference type="RefSeq" id="XP_043016380.1">
    <property type="nucleotide sequence ID" value="XM_043147666.1"/>
</dbReference>
<dbReference type="KEGG" id="more:E1B28_001708"/>
<feature type="region of interest" description="Disordered" evidence="1">
    <location>
        <begin position="1"/>
        <end position="60"/>
    </location>
</feature>
<dbReference type="AlphaFoldDB" id="A0A9P7V3Z7"/>
<sequence length="103" mass="11025">MMSGEDSHLNMALNSSSTNINEEDECSPSLNSNKTNKGKGKDKETPGAKEPTSQPLGKKPPSVINIAAIVGGMSAQKQKANYSIEELTFSLQRLVVCGISCRR</sequence>
<evidence type="ECO:0000313" key="2">
    <source>
        <dbReference type="EMBL" id="KAG7099910.1"/>
    </source>
</evidence>
<gene>
    <name evidence="2" type="ORF">E1B28_001708</name>
</gene>
<dbReference type="GeneID" id="66070784"/>